<comment type="similarity">
    <text evidence="1">Belongs to the sulfotransferase 1 family.</text>
</comment>
<organism evidence="4 5">
    <name type="scientific">Mya arenaria</name>
    <name type="common">Soft-shell clam</name>
    <dbReference type="NCBI Taxonomy" id="6604"/>
    <lineage>
        <taxon>Eukaryota</taxon>
        <taxon>Metazoa</taxon>
        <taxon>Spiralia</taxon>
        <taxon>Lophotrochozoa</taxon>
        <taxon>Mollusca</taxon>
        <taxon>Bivalvia</taxon>
        <taxon>Autobranchia</taxon>
        <taxon>Heteroconchia</taxon>
        <taxon>Euheterodonta</taxon>
        <taxon>Imparidentia</taxon>
        <taxon>Neoheterodontei</taxon>
        <taxon>Myida</taxon>
        <taxon>Myoidea</taxon>
        <taxon>Myidae</taxon>
        <taxon>Mya</taxon>
    </lineage>
</organism>
<feature type="non-terminal residue" evidence="4">
    <location>
        <position position="1"/>
    </location>
</feature>
<evidence type="ECO:0000256" key="1">
    <source>
        <dbReference type="ARBA" id="ARBA00005771"/>
    </source>
</evidence>
<accession>A0ABY7DY71</accession>
<proteinExistence type="inferred from homology"/>
<dbReference type="InterPro" id="IPR000863">
    <property type="entry name" value="Sulfotransferase_dom"/>
</dbReference>
<evidence type="ECO:0000259" key="3">
    <source>
        <dbReference type="Pfam" id="PF00685"/>
    </source>
</evidence>
<reference evidence="4" key="1">
    <citation type="submission" date="2022-11" db="EMBL/GenBank/DDBJ databases">
        <title>Centuries of genome instability and evolution in soft-shell clam transmissible cancer (bioRxiv).</title>
        <authorList>
            <person name="Hart S.F.M."/>
            <person name="Yonemitsu M.A."/>
            <person name="Giersch R.M."/>
            <person name="Beal B.F."/>
            <person name="Arriagada G."/>
            <person name="Davis B.W."/>
            <person name="Ostrander E.A."/>
            <person name="Goff S.P."/>
            <person name="Metzger M.J."/>
        </authorList>
    </citation>
    <scope>NUCLEOTIDE SEQUENCE</scope>
    <source>
        <strain evidence="4">MELC-2E11</strain>
        <tissue evidence="4">Siphon/mantle</tissue>
    </source>
</reference>
<dbReference type="Gene3D" id="3.40.50.300">
    <property type="entry name" value="P-loop containing nucleotide triphosphate hydrolases"/>
    <property type="match status" value="1"/>
</dbReference>
<keyword evidence="5" id="KW-1185">Reference proteome</keyword>
<dbReference type="Proteomes" id="UP001164746">
    <property type="component" value="Chromosome 4"/>
</dbReference>
<dbReference type="PANTHER" id="PTHR11783">
    <property type="entry name" value="SULFOTRANSFERASE SULT"/>
    <property type="match status" value="1"/>
</dbReference>
<dbReference type="SUPFAM" id="SSF52540">
    <property type="entry name" value="P-loop containing nucleoside triphosphate hydrolases"/>
    <property type="match status" value="1"/>
</dbReference>
<gene>
    <name evidence="4" type="ORF">MAR_007657</name>
</gene>
<evidence type="ECO:0000256" key="2">
    <source>
        <dbReference type="ARBA" id="ARBA00022679"/>
    </source>
</evidence>
<dbReference type="Pfam" id="PF00685">
    <property type="entry name" value="Sulfotransfer_1"/>
    <property type="match status" value="1"/>
</dbReference>
<feature type="domain" description="Sulfotransferase" evidence="3">
    <location>
        <begin position="54"/>
        <end position="164"/>
    </location>
</feature>
<dbReference type="InterPro" id="IPR027417">
    <property type="entry name" value="P-loop_NTPase"/>
</dbReference>
<dbReference type="EMBL" id="CP111015">
    <property type="protein sequence ID" value="WAR01099.1"/>
    <property type="molecule type" value="Genomic_DNA"/>
</dbReference>
<evidence type="ECO:0000313" key="5">
    <source>
        <dbReference type="Proteomes" id="UP001164746"/>
    </source>
</evidence>
<protein>
    <submittedName>
        <fullName evidence="4">ST1A2-like protein</fullName>
    </submittedName>
</protein>
<sequence length="201" mass="24171">MYSFTERRRQEDVPGGDTVLYDVDDVTNYRLPTFGNTFEEANRDVKVPCMPEGNSEASMNAIPSPRIINTHVKIRYMLKDAKRKRLKCIFVLRNPKDVAVSFYNHTVNLSMFDYTGKFENFFQMFMRGETEYWSYPEYLLEWQQFITENPDWPIHIMYYENMKTVVYIYKKYSKIIKQIHLYLTALKSCFHWPYQGGYPKF</sequence>
<evidence type="ECO:0000313" key="4">
    <source>
        <dbReference type="EMBL" id="WAR01099.1"/>
    </source>
</evidence>
<keyword evidence="2" id="KW-0808">Transferase</keyword>
<name>A0ABY7DY71_MYAAR</name>